<dbReference type="EMBL" id="QHCS01000005">
    <property type="protein sequence ID" value="RHX84432.1"/>
    <property type="molecule type" value="Genomic_DNA"/>
</dbReference>
<sequence>MKSFNAFVLSFLIFAHFGNCSSDPILLQPTLNGTEKTLGLVRGQACGFLGILSPEYYFFPIGQNTKMERAYNEALRQRPGSRAIKNITIEEYWFWAVLGVTQCLTISGEAIQ</sequence>
<name>A0A8B3CM72_9LEPT</name>
<reference evidence="2" key="1">
    <citation type="submission" date="2018-05" db="EMBL/GenBank/DDBJ databases">
        <title>Leptospira yasudae sp. nov. and Leptospira stimsonii sp. nov., two pathogenic species of the genus Leptospira isolated from environmental sources.</title>
        <authorList>
            <person name="Casanovas-Massana A."/>
            <person name="Hamond C."/>
            <person name="Santos L.A."/>
            <person name="Hacker K.P."/>
            <person name="Balassiano I."/>
            <person name="Medeiros M.A."/>
            <person name="Reis M.G."/>
            <person name="Ko A.I."/>
            <person name="Wunder E.A."/>
        </authorList>
    </citation>
    <scope>NUCLEOTIDE SEQUENCE [LARGE SCALE GENOMIC DNA]</scope>
    <source>
        <strain evidence="2">AMB6-RJ</strain>
    </source>
</reference>
<protein>
    <recommendedName>
        <fullName evidence="3">TRL-like family protein</fullName>
    </recommendedName>
</protein>
<comment type="caution">
    <text evidence="1">The sequence shown here is derived from an EMBL/GenBank/DDBJ whole genome shotgun (WGS) entry which is preliminary data.</text>
</comment>
<dbReference type="RefSeq" id="WP_118983010.1">
    <property type="nucleotide sequence ID" value="NZ_QHCS01000005.1"/>
</dbReference>
<organism evidence="1 2">
    <name type="scientific">Leptospira stimsonii</name>
    <dbReference type="NCBI Taxonomy" id="2202203"/>
    <lineage>
        <taxon>Bacteria</taxon>
        <taxon>Pseudomonadati</taxon>
        <taxon>Spirochaetota</taxon>
        <taxon>Spirochaetia</taxon>
        <taxon>Leptospirales</taxon>
        <taxon>Leptospiraceae</taxon>
        <taxon>Leptospira</taxon>
    </lineage>
</organism>
<evidence type="ECO:0008006" key="3">
    <source>
        <dbReference type="Google" id="ProtNLM"/>
    </source>
</evidence>
<dbReference type="Proteomes" id="UP000266669">
    <property type="component" value="Unassembled WGS sequence"/>
</dbReference>
<gene>
    <name evidence="1" type="ORF">DLM78_17000</name>
</gene>
<dbReference type="AlphaFoldDB" id="A0A8B3CM72"/>
<accession>A0A8B3CM72</accession>
<evidence type="ECO:0000313" key="2">
    <source>
        <dbReference type="Proteomes" id="UP000266669"/>
    </source>
</evidence>
<proteinExistence type="predicted"/>
<evidence type="ECO:0000313" key="1">
    <source>
        <dbReference type="EMBL" id="RHX84432.1"/>
    </source>
</evidence>